<evidence type="ECO:0000313" key="4">
    <source>
        <dbReference type="Proteomes" id="UP000184522"/>
    </source>
</evidence>
<sequence length="187" mass="20898">MKLSKSALLQICFMAMLFITASVSAQKLIDKKGKITFEASEETFEPVKASNSSVTAIVNTETNEIAALALMKGFRFKNSLMEEHFNENYIESETYPKAKFRGKLLDFEYSQLGNENTSVVVEGKIELRGKEKPIRTTLSVKKSNGSIIMQGSFKVTPADFDIEIPSIVRKKIANEIIVSLDFKLDAK</sequence>
<proteinExistence type="predicted"/>
<evidence type="ECO:0000259" key="2">
    <source>
        <dbReference type="Pfam" id="PF04264"/>
    </source>
</evidence>
<dbReference type="EMBL" id="FQWS01000001">
    <property type="protein sequence ID" value="SHG75691.1"/>
    <property type="molecule type" value="Genomic_DNA"/>
</dbReference>
<feature type="domain" description="Lipid/polyisoprenoid-binding YceI-like" evidence="2">
    <location>
        <begin position="31"/>
        <end position="183"/>
    </location>
</feature>
<dbReference type="Gene3D" id="2.40.128.110">
    <property type="entry name" value="Lipid/polyisoprenoid-binding, YceI-like"/>
    <property type="match status" value="1"/>
</dbReference>
<keyword evidence="4" id="KW-1185">Reference proteome</keyword>
<dbReference type="STRING" id="1089305.SAMN05444148_0878"/>
<dbReference type="AlphaFoldDB" id="A0A1M5MEP4"/>
<feature type="chain" id="PRO_5012025159" evidence="1">
    <location>
        <begin position="26"/>
        <end position="187"/>
    </location>
</feature>
<evidence type="ECO:0000313" key="3">
    <source>
        <dbReference type="EMBL" id="SHG75691.1"/>
    </source>
</evidence>
<gene>
    <name evidence="3" type="ORF">SAMN05444148_0878</name>
</gene>
<accession>A0A1M5MEP4</accession>
<organism evidence="3 4">
    <name type="scientific">Winogradskyella jejuensis</name>
    <dbReference type="NCBI Taxonomy" id="1089305"/>
    <lineage>
        <taxon>Bacteria</taxon>
        <taxon>Pseudomonadati</taxon>
        <taxon>Bacteroidota</taxon>
        <taxon>Flavobacteriia</taxon>
        <taxon>Flavobacteriales</taxon>
        <taxon>Flavobacteriaceae</taxon>
        <taxon>Winogradskyella</taxon>
    </lineage>
</organism>
<dbReference type="Pfam" id="PF04264">
    <property type="entry name" value="YceI"/>
    <property type="match status" value="1"/>
</dbReference>
<keyword evidence="1" id="KW-0732">Signal</keyword>
<protein>
    <submittedName>
        <fullName evidence="3">YceI-like domain-containing protein</fullName>
    </submittedName>
</protein>
<feature type="signal peptide" evidence="1">
    <location>
        <begin position="1"/>
        <end position="25"/>
    </location>
</feature>
<reference evidence="4" key="1">
    <citation type="submission" date="2016-11" db="EMBL/GenBank/DDBJ databases">
        <authorList>
            <person name="Varghese N."/>
            <person name="Submissions S."/>
        </authorList>
    </citation>
    <scope>NUCLEOTIDE SEQUENCE [LARGE SCALE GENOMIC DNA]</scope>
    <source>
        <strain evidence="4">DSM 25330</strain>
    </source>
</reference>
<name>A0A1M5MEP4_9FLAO</name>
<dbReference type="InterPro" id="IPR036761">
    <property type="entry name" value="TTHA0802/YceI-like_sf"/>
</dbReference>
<dbReference type="RefSeq" id="WP_073083575.1">
    <property type="nucleotide sequence ID" value="NZ_FQWS01000001.1"/>
</dbReference>
<evidence type="ECO:0000256" key="1">
    <source>
        <dbReference type="SAM" id="SignalP"/>
    </source>
</evidence>
<dbReference type="InterPro" id="IPR007372">
    <property type="entry name" value="Lipid/polyisoprenoid-bd_YceI"/>
</dbReference>
<dbReference type="SUPFAM" id="SSF101874">
    <property type="entry name" value="YceI-like"/>
    <property type="match status" value="1"/>
</dbReference>
<dbReference type="Proteomes" id="UP000184522">
    <property type="component" value="Unassembled WGS sequence"/>
</dbReference>